<accession>A0A430FA56</accession>
<evidence type="ECO:0000313" key="9">
    <source>
        <dbReference type="Proteomes" id="UP000288052"/>
    </source>
</evidence>
<evidence type="ECO:0000256" key="2">
    <source>
        <dbReference type="ARBA" id="ARBA00022801"/>
    </source>
</evidence>
<dbReference type="InterPro" id="IPR027417">
    <property type="entry name" value="P-loop_NTPase"/>
</dbReference>
<dbReference type="Pfam" id="PF13020">
    <property type="entry name" value="NOV_C"/>
    <property type="match status" value="1"/>
</dbReference>
<dbReference type="GO" id="GO:0016787">
    <property type="term" value="F:hydrolase activity"/>
    <property type="evidence" value="ECO:0007669"/>
    <property type="project" value="UniProtKB-KW"/>
</dbReference>
<dbReference type="InterPro" id="IPR000330">
    <property type="entry name" value="SNF2_N"/>
</dbReference>
<dbReference type="InterPro" id="IPR001650">
    <property type="entry name" value="Helicase_C-like"/>
</dbReference>
<keyword evidence="3" id="KW-0347">Helicase</keyword>
<protein>
    <submittedName>
        <fullName evidence="8">Type III restriction enzyme, res subunit</fullName>
    </submittedName>
</protein>
<dbReference type="CDD" id="cd18011">
    <property type="entry name" value="DEXDc_RapA"/>
    <property type="match status" value="1"/>
</dbReference>
<dbReference type="SUPFAM" id="SSF52540">
    <property type="entry name" value="P-loop containing nucleoside triphosphate hydrolases"/>
    <property type="match status" value="2"/>
</dbReference>
<keyword evidence="1" id="KW-0547">Nucleotide-binding</keyword>
<dbReference type="Gene3D" id="3.40.50.300">
    <property type="entry name" value="P-loop containing nucleotide triphosphate hydrolases"/>
    <property type="match status" value="1"/>
</dbReference>
<dbReference type="Pfam" id="PF00176">
    <property type="entry name" value="SNF2-rel_dom"/>
    <property type="match status" value="1"/>
</dbReference>
<evidence type="ECO:0000256" key="4">
    <source>
        <dbReference type="ARBA" id="ARBA00022840"/>
    </source>
</evidence>
<dbReference type="AlphaFoldDB" id="A0A430FA56"/>
<dbReference type="SMART" id="SM00487">
    <property type="entry name" value="DEXDc"/>
    <property type="match status" value="1"/>
</dbReference>
<dbReference type="Proteomes" id="UP000288052">
    <property type="component" value="Unassembled WGS sequence"/>
</dbReference>
<evidence type="ECO:0000256" key="3">
    <source>
        <dbReference type="ARBA" id="ARBA00022806"/>
    </source>
</evidence>
<reference evidence="8 9" key="1">
    <citation type="submission" date="2018-09" db="EMBL/GenBank/DDBJ databases">
        <title>Characterization of the phylogenetic diversity of five novel species belonging to the genus Bifidobacterium.</title>
        <authorList>
            <person name="Lugli G.A."/>
            <person name="Duranti S."/>
            <person name="Milani C."/>
        </authorList>
    </citation>
    <scope>NUCLEOTIDE SEQUENCE [LARGE SCALE GENOMIC DNA]</scope>
    <source>
        <strain evidence="8 9">2020B</strain>
    </source>
</reference>
<sequence length="1197" mass="135539">MGRRREGNTMNDMQHSASGDASASSGARLKPEDMRPGVILEGVIPDQCVTVIAAIHADGTWALIYRAADGSLNEELVDEGMLQRFSIACTERDNPAFDGDSQQFRLASDALRIRYASLYDTMSAVYSSNIDPLPHQIRAVYEDMLPKVPLRFLLADDPGAGKTIMAGLYIKEMIMRSAAERVIIVCPGGLAQQWQDELEEKFNLRFEIFEPSMVAARTNPFTTHDRLIVRMDQVARNDELRTQLNESDVLWDIAVVDEAHRMSAHYKNGYGEVEHTNRFRLGEILSTHAENLLLMTATPHSGKEDDFRLFMSLLDRDRFAGQRHAGKSRPLVIGDMRDVMRRMVKEDLLRFDGRPLFPERHAQTVEYRLSKEEMALYEAVTAYVRTGMNAVSKISEQDGRRGSSIGFALTLLQRRLASSPQAIHASLRRRRDRLERLLRDWRSGDAVPRSGAGCIDPTSMDDVWEETDEADQARIETQIEETISGTTWANNVRELQTEIAMLDGLVAQSEQLVTAGTDAKWLQLSSILSRHILDAGTDGFAHKLIVFTEHRDTLEYLVDRIAAFLGAPESVVCIHGGLSRRERKDVQSRFVNDPSIRILVATDAAGEGLNLQRADLMVNYDLPWNPNRIEQRFGRIHRIGQQRPCFLWNMVAANTREGEVYATLLSKIAVMGKTYDGRLFNVLGDGDAFAGRSLKDLMLEAIRYGDDPCIREKLDRVVNAGVSDGLSALIREQSADRELNGAMNITKIRDMMERNRARKLQPGYIEAFFLDACSALSIPIRRRERGRWEVVHVPHRIRSMSVAGQSLTHAYERITFNPAYTHVSGKPDAELIAAGSPLLDAVVNAIIEQYGPALQHGAVFVDHTDTQPEQPMLIACVEQDIRDDQDRTLSKLFDYVRCEEDAAPELCEAPPYLDYEGLGAAERVPARRLMERAWFQTNHRDAMTNLVTREHGLVARDELATRIKQENAHILRQVRQRLQEEIDHWYGEYNLLLDRQRVQGKTPRMAPSTALQRARDMEQRLELRERELDPERVRITLSPPRLLGMALVVPSRFFPQSSGMRPHVFAHSTEEVDRRAIDATLQAERALGRHPQEMPHNNKGYDIRSTDAQGAVYFIEVKGRITPPDPETFTVSANEVAFAKTQGDRHRLSLVKVSVDGPERDELRYVGNAFDDLDIAQTTRSFNERLADYWRRGGEPF</sequence>
<gene>
    <name evidence="8" type="ORF">D2E22_0181</name>
</gene>
<dbReference type="REBASE" id="385089">
    <property type="entry name" value="Bca2020BORF179P"/>
</dbReference>
<keyword evidence="9" id="KW-1185">Reference proteome</keyword>
<keyword evidence="4" id="KW-0067">ATP-binding</keyword>
<comment type="caution">
    <text evidence="8">The sequence shown here is derived from an EMBL/GenBank/DDBJ whole genome shotgun (WGS) entry which is preliminary data.</text>
</comment>
<evidence type="ECO:0000259" key="6">
    <source>
        <dbReference type="PROSITE" id="PS51192"/>
    </source>
</evidence>
<dbReference type="InterPro" id="IPR014001">
    <property type="entry name" value="Helicase_ATP-bd"/>
</dbReference>
<dbReference type="SMART" id="SM00490">
    <property type="entry name" value="HELICc"/>
    <property type="match status" value="1"/>
</dbReference>
<dbReference type="PROSITE" id="PS51194">
    <property type="entry name" value="HELICASE_CTER"/>
    <property type="match status" value="1"/>
</dbReference>
<feature type="domain" description="Helicase ATP-binding" evidence="6">
    <location>
        <begin position="143"/>
        <end position="317"/>
    </location>
</feature>
<dbReference type="EMBL" id="QXGI01000001">
    <property type="protein sequence ID" value="RSX49720.1"/>
    <property type="molecule type" value="Genomic_DNA"/>
</dbReference>
<evidence type="ECO:0000256" key="1">
    <source>
        <dbReference type="ARBA" id="ARBA00022741"/>
    </source>
</evidence>
<dbReference type="InterPro" id="IPR038718">
    <property type="entry name" value="SNF2-like_sf"/>
</dbReference>
<dbReference type="Pfam" id="PF00271">
    <property type="entry name" value="Helicase_C"/>
    <property type="match status" value="1"/>
</dbReference>
<evidence type="ECO:0000256" key="5">
    <source>
        <dbReference type="SAM" id="MobiDB-lite"/>
    </source>
</evidence>
<dbReference type="InterPro" id="IPR057342">
    <property type="entry name" value="DEXDc_RapA"/>
</dbReference>
<evidence type="ECO:0000313" key="8">
    <source>
        <dbReference type="EMBL" id="RSX49720.1"/>
    </source>
</evidence>
<feature type="compositionally biased region" description="Low complexity" evidence="5">
    <location>
        <begin position="16"/>
        <end position="27"/>
    </location>
</feature>
<dbReference type="CDD" id="cd18793">
    <property type="entry name" value="SF2_C_SNF"/>
    <property type="match status" value="1"/>
</dbReference>
<feature type="region of interest" description="Disordered" evidence="5">
    <location>
        <begin position="1"/>
        <end position="30"/>
    </location>
</feature>
<dbReference type="PROSITE" id="PS51192">
    <property type="entry name" value="HELICASE_ATP_BIND_1"/>
    <property type="match status" value="1"/>
</dbReference>
<proteinExistence type="predicted"/>
<feature type="domain" description="Helicase C-terminal" evidence="7">
    <location>
        <begin position="527"/>
        <end position="695"/>
    </location>
</feature>
<organism evidence="8 9">
    <name type="scientific">Bifidobacterium castoris</name>
    <dbReference type="NCBI Taxonomy" id="2306972"/>
    <lineage>
        <taxon>Bacteria</taxon>
        <taxon>Bacillati</taxon>
        <taxon>Actinomycetota</taxon>
        <taxon>Actinomycetes</taxon>
        <taxon>Bifidobacteriales</taxon>
        <taxon>Bifidobacteriaceae</taxon>
        <taxon>Bifidobacterium</taxon>
    </lineage>
</organism>
<dbReference type="Gene3D" id="3.40.50.10810">
    <property type="entry name" value="Tandem AAA-ATPase domain"/>
    <property type="match status" value="1"/>
</dbReference>
<dbReference type="PANTHER" id="PTHR45766:SF6">
    <property type="entry name" value="SWI_SNF-RELATED MATRIX-ASSOCIATED ACTIN-DEPENDENT REGULATOR OF CHROMATIN SUBFAMILY A-LIKE PROTEIN 1"/>
    <property type="match status" value="1"/>
</dbReference>
<evidence type="ECO:0000259" key="7">
    <source>
        <dbReference type="PROSITE" id="PS51194"/>
    </source>
</evidence>
<dbReference type="InterPro" id="IPR024975">
    <property type="entry name" value="NOV_C"/>
</dbReference>
<keyword evidence="2" id="KW-0378">Hydrolase</keyword>
<name>A0A430FA56_9BIFI</name>
<dbReference type="InterPro" id="IPR049730">
    <property type="entry name" value="SNF2/RAD54-like_C"/>
</dbReference>
<dbReference type="GO" id="GO:0005524">
    <property type="term" value="F:ATP binding"/>
    <property type="evidence" value="ECO:0007669"/>
    <property type="project" value="UniProtKB-KW"/>
</dbReference>
<dbReference type="GO" id="GO:0004386">
    <property type="term" value="F:helicase activity"/>
    <property type="evidence" value="ECO:0007669"/>
    <property type="project" value="UniProtKB-KW"/>
</dbReference>
<dbReference type="PANTHER" id="PTHR45766">
    <property type="entry name" value="DNA ANNEALING HELICASE AND ENDONUCLEASE ZRANB3 FAMILY MEMBER"/>
    <property type="match status" value="1"/>
</dbReference>